<evidence type="ECO:0000256" key="1">
    <source>
        <dbReference type="SAM" id="MobiDB-lite"/>
    </source>
</evidence>
<evidence type="ECO:0000256" key="2">
    <source>
        <dbReference type="SAM" id="SignalP"/>
    </source>
</evidence>
<dbReference type="Pfam" id="PF07686">
    <property type="entry name" value="V-set"/>
    <property type="match status" value="1"/>
</dbReference>
<evidence type="ECO:0000313" key="5">
    <source>
        <dbReference type="Proteomes" id="UP001497497"/>
    </source>
</evidence>
<feature type="non-terminal residue" evidence="4">
    <location>
        <position position="257"/>
    </location>
</feature>
<dbReference type="Gene3D" id="2.60.40.10">
    <property type="entry name" value="Immunoglobulins"/>
    <property type="match status" value="2"/>
</dbReference>
<keyword evidence="5" id="KW-1185">Reference proteome</keyword>
<dbReference type="GO" id="GO:0032589">
    <property type="term" value="C:neuron projection membrane"/>
    <property type="evidence" value="ECO:0007669"/>
    <property type="project" value="TreeGrafter"/>
</dbReference>
<dbReference type="PANTHER" id="PTHR23279:SF36">
    <property type="entry name" value="DEFECTIVE PROBOSCIS EXTENSION RESPONSE 9, ISOFORM A"/>
    <property type="match status" value="1"/>
</dbReference>
<accession>A0AAV2H1H3</accession>
<reference evidence="4 5" key="1">
    <citation type="submission" date="2024-04" db="EMBL/GenBank/DDBJ databases">
        <authorList>
            <consortium name="Genoscope - CEA"/>
            <person name="William W."/>
        </authorList>
    </citation>
    <scope>NUCLEOTIDE SEQUENCE [LARGE SCALE GENOMIC DNA]</scope>
</reference>
<dbReference type="PROSITE" id="PS50835">
    <property type="entry name" value="IG_LIKE"/>
    <property type="match status" value="2"/>
</dbReference>
<feature type="signal peptide" evidence="2">
    <location>
        <begin position="1"/>
        <end position="16"/>
    </location>
</feature>
<dbReference type="SUPFAM" id="SSF48726">
    <property type="entry name" value="Immunoglobulin"/>
    <property type="match status" value="2"/>
</dbReference>
<dbReference type="SMART" id="SM00409">
    <property type="entry name" value="IG"/>
    <property type="match status" value="2"/>
</dbReference>
<dbReference type="Proteomes" id="UP001497497">
    <property type="component" value="Unassembled WGS sequence"/>
</dbReference>
<dbReference type="InterPro" id="IPR007110">
    <property type="entry name" value="Ig-like_dom"/>
</dbReference>
<keyword evidence="2" id="KW-0732">Signal</keyword>
<evidence type="ECO:0000259" key="3">
    <source>
        <dbReference type="PROSITE" id="PS50835"/>
    </source>
</evidence>
<organism evidence="4 5">
    <name type="scientific">Lymnaea stagnalis</name>
    <name type="common">Great pond snail</name>
    <name type="synonym">Helix stagnalis</name>
    <dbReference type="NCBI Taxonomy" id="6523"/>
    <lineage>
        <taxon>Eukaryota</taxon>
        <taxon>Metazoa</taxon>
        <taxon>Spiralia</taxon>
        <taxon>Lophotrochozoa</taxon>
        <taxon>Mollusca</taxon>
        <taxon>Gastropoda</taxon>
        <taxon>Heterobranchia</taxon>
        <taxon>Euthyneura</taxon>
        <taxon>Panpulmonata</taxon>
        <taxon>Hygrophila</taxon>
        <taxon>Lymnaeoidea</taxon>
        <taxon>Lymnaeidae</taxon>
        <taxon>Lymnaea</taxon>
    </lineage>
</organism>
<proteinExistence type="predicted"/>
<dbReference type="InterPro" id="IPR037448">
    <property type="entry name" value="Zig-8"/>
</dbReference>
<dbReference type="InterPro" id="IPR036179">
    <property type="entry name" value="Ig-like_dom_sf"/>
</dbReference>
<dbReference type="InterPro" id="IPR003599">
    <property type="entry name" value="Ig_sub"/>
</dbReference>
<feature type="region of interest" description="Disordered" evidence="1">
    <location>
        <begin position="23"/>
        <end position="45"/>
    </location>
</feature>
<sequence>MIFYACLTTLFVAVLTQDIPSRRRKTWDTSEDETSPLPPPSFRPTPDRVTFKEGQMAKLECSVDHIGTKQVIWRRKSDPNPLTIGRRTFVDDERVSVQHVPLEPDWHLLIKQVRFDDAGEYECQISSVDRQLRKPVQLTVKREWHLFKTISNVFSSPEIKITGTTFVDQGHKIKLVCNATGGAQVDEIDWFRNGQKLVSDNNRKVSIHKRVSLMEMKIDSILEVEEADMDDAGIYVCRTSGLLIDSKRVDVLNGTHF</sequence>
<dbReference type="InterPro" id="IPR013106">
    <property type="entry name" value="Ig_V-set"/>
</dbReference>
<dbReference type="InterPro" id="IPR013783">
    <property type="entry name" value="Ig-like_fold"/>
</dbReference>
<feature type="domain" description="Ig-like" evidence="3">
    <location>
        <begin position="157"/>
        <end position="250"/>
    </location>
</feature>
<dbReference type="CDD" id="cd00096">
    <property type="entry name" value="Ig"/>
    <property type="match status" value="1"/>
</dbReference>
<protein>
    <recommendedName>
        <fullName evidence="3">Ig-like domain-containing protein</fullName>
    </recommendedName>
</protein>
<dbReference type="AlphaFoldDB" id="A0AAV2H1H3"/>
<feature type="domain" description="Ig-like" evidence="3">
    <location>
        <begin position="40"/>
        <end position="139"/>
    </location>
</feature>
<comment type="caution">
    <text evidence="4">The sequence shown here is derived from an EMBL/GenBank/DDBJ whole genome shotgun (WGS) entry which is preliminary data.</text>
</comment>
<dbReference type="SMART" id="SM00408">
    <property type="entry name" value="IGc2"/>
    <property type="match status" value="2"/>
</dbReference>
<dbReference type="EMBL" id="CAXITT010000002">
    <property type="protein sequence ID" value="CAL1526114.1"/>
    <property type="molecule type" value="Genomic_DNA"/>
</dbReference>
<name>A0AAV2H1H3_LYMST</name>
<dbReference type="InterPro" id="IPR003598">
    <property type="entry name" value="Ig_sub2"/>
</dbReference>
<dbReference type="GO" id="GO:0050808">
    <property type="term" value="P:synapse organization"/>
    <property type="evidence" value="ECO:0007669"/>
    <property type="project" value="TreeGrafter"/>
</dbReference>
<evidence type="ECO:0000313" key="4">
    <source>
        <dbReference type="EMBL" id="CAL1526114.1"/>
    </source>
</evidence>
<feature type="chain" id="PRO_5043472190" description="Ig-like domain-containing protein" evidence="2">
    <location>
        <begin position="17"/>
        <end position="257"/>
    </location>
</feature>
<gene>
    <name evidence="4" type="ORF">GSLYS_00000291001</name>
</gene>
<dbReference type="PANTHER" id="PTHR23279">
    <property type="entry name" value="DEFECTIVE PROBOSCIS EXTENSION RESPONSE DPR -RELATED"/>
    <property type="match status" value="1"/>
</dbReference>
<dbReference type="Pfam" id="PF13927">
    <property type="entry name" value="Ig_3"/>
    <property type="match status" value="1"/>
</dbReference>